<sequence>MKIKLGSILLTVLISLLMQKEENGYRYIRNESFYAGERLEYRVHLGFLSGAFATVEIGETIYTINDRPCFKINISGRTAGMIDLFYKVRDTWGSYVDTAAIVPQRFYRYIRENKYRKNEIVNFDHFKDSAEVARLDKKTLRLKEKVYFPITDNSQDLVSGAYYLRTMDLDKKSKGEVIKINGFFDDETFHMKVKYLGTETLKTKVGTFDTHVLAPVMPENKLFKGEGAIKLWLSKDKNKIPLKIKANMFVGAVEIDIKSYQNLRGKNN</sequence>
<protein>
    <submittedName>
        <fullName evidence="1">DUF3108 domain-containing protein</fullName>
    </submittedName>
</protein>
<accession>A0ABT8LEC6</accession>
<comment type="caution">
    <text evidence="1">The sequence shown here is derived from an EMBL/GenBank/DDBJ whole genome shotgun (WGS) entry which is preliminary data.</text>
</comment>
<organism evidence="1 2">
    <name type="scientific">Agaribacillus aureus</name>
    <dbReference type="NCBI Taxonomy" id="3051825"/>
    <lineage>
        <taxon>Bacteria</taxon>
        <taxon>Pseudomonadati</taxon>
        <taxon>Bacteroidota</taxon>
        <taxon>Cytophagia</taxon>
        <taxon>Cytophagales</taxon>
        <taxon>Splendidivirgaceae</taxon>
        <taxon>Agaribacillus</taxon>
    </lineage>
</organism>
<dbReference type="RefSeq" id="WP_346761268.1">
    <property type="nucleotide sequence ID" value="NZ_JAUJEB010000007.1"/>
</dbReference>
<dbReference type="Pfam" id="PF11306">
    <property type="entry name" value="DUF3108"/>
    <property type="match status" value="1"/>
</dbReference>
<keyword evidence="2" id="KW-1185">Reference proteome</keyword>
<dbReference type="Proteomes" id="UP001172083">
    <property type="component" value="Unassembled WGS sequence"/>
</dbReference>
<name>A0ABT8LEC6_9BACT</name>
<evidence type="ECO:0000313" key="2">
    <source>
        <dbReference type="Proteomes" id="UP001172083"/>
    </source>
</evidence>
<reference evidence="1" key="1">
    <citation type="submission" date="2023-06" db="EMBL/GenBank/DDBJ databases">
        <title>Genomic of Agaribacillus aureum.</title>
        <authorList>
            <person name="Wang G."/>
        </authorList>
    </citation>
    <scope>NUCLEOTIDE SEQUENCE</scope>
    <source>
        <strain evidence="1">BMA12</strain>
    </source>
</reference>
<dbReference type="EMBL" id="JAUJEB010000007">
    <property type="protein sequence ID" value="MDN5215933.1"/>
    <property type="molecule type" value="Genomic_DNA"/>
</dbReference>
<dbReference type="InterPro" id="IPR021457">
    <property type="entry name" value="DUF3108"/>
</dbReference>
<gene>
    <name evidence="1" type="ORF">QQ020_27900</name>
</gene>
<proteinExistence type="predicted"/>
<evidence type="ECO:0000313" key="1">
    <source>
        <dbReference type="EMBL" id="MDN5215933.1"/>
    </source>
</evidence>